<dbReference type="InterPro" id="IPR046549">
    <property type="entry name" value="DUF6703"/>
</dbReference>
<evidence type="ECO:0000313" key="2">
    <source>
        <dbReference type="EMBL" id="MBB5833780.1"/>
    </source>
</evidence>
<name>A0A7W9J1T2_9ACTN</name>
<dbReference type="AlphaFoldDB" id="A0A7W9J1T2"/>
<keyword evidence="1" id="KW-1133">Transmembrane helix</keyword>
<accession>A0A7W9J1T2</accession>
<dbReference type="RefSeq" id="WP_184793631.1">
    <property type="nucleotide sequence ID" value="NZ_JACHMY010000001.1"/>
</dbReference>
<sequence>MSSSSSQPVSPLRQRVTKVSYPVVAKLHAMPKLTLPGITLVLALIGVFAPLAAGIPALILLALLLSWLGFLSWPVVTTGQRALRVFSVLVILLFAVSRIASSGN</sequence>
<reference evidence="2 3" key="1">
    <citation type="submission" date="2020-08" db="EMBL/GenBank/DDBJ databases">
        <title>Sequencing the genomes of 1000 actinobacteria strains.</title>
        <authorList>
            <person name="Klenk H.-P."/>
        </authorList>
    </citation>
    <scope>NUCLEOTIDE SEQUENCE [LARGE SCALE GENOMIC DNA]</scope>
    <source>
        <strain evidence="2 3">DSM 28967</strain>
    </source>
</reference>
<keyword evidence="3" id="KW-1185">Reference proteome</keyword>
<protein>
    <submittedName>
        <fullName evidence="2">Uncharacterized protein</fullName>
    </submittedName>
</protein>
<keyword evidence="1" id="KW-0472">Membrane</keyword>
<dbReference type="EMBL" id="JACHMY010000001">
    <property type="protein sequence ID" value="MBB5833780.1"/>
    <property type="molecule type" value="Genomic_DNA"/>
</dbReference>
<evidence type="ECO:0000256" key="1">
    <source>
        <dbReference type="SAM" id="Phobius"/>
    </source>
</evidence>
<evidence type="ECO:0000313" key="3">
    <source>
        <dbReference type="Proteomes" id="UP000549971"/>
    </source>
</evidence>
<comment type="caution">
    <text evidence="2">The sequence shown here is derived from an EMBL/GenBank/DDBJ whole genome shotgun (WGS) entry which is preliminary data.</text>
</comment>
<proteinExistence type="predicted"/>
<organism evidence="2 3">
    <name type="scientific">Kribbella italica</name>
    <dbReference type="NCBI Taxonomy" id="1540520"/>
    <lineage>
        <taxon>Bacteria</taxon>
        <taxon>Bacillati</taxon>
        <taxon>Actinomycetota</taxon>
        <taxon>Actinomycetes</taxon>
        <taxon>Propionibacteriales</taxon>
        <taxon>Kribbellaceae</taxon>
        <taxon>Kribbella</taxon>
    </lineage>
</organism>
<gene>
    <name evidence="2" type="ORF">HDA39_000514</name>
</gene>
<dbReference type="Proteomes" id="UP000549971">
    <property type="component" value="Unassembled WGS sequence"/>
</dbReference>
<feature type="transmembrane region" description="Helical" evidence="1">
    <location>
        <begin position="37"/>
        <end position="70"/>
    </location>
</feature>
<keyword evidence="1" id="KW-0812">Transmembrane</keyword>
<feature type="transmembrane region" description="Helical" evidence="1">
    <location>
        <begin position="82"/>
        <end position="100"/>
    </location>
</feature>
<dbReference type="Pfam" id="PF20444">
    <property type="entry name" value="DUF6703"/>
    <property type="match status" value="1"/>
</dbReference>